<keyword evidence="1" id="KW-0812">Transmembrane</keyword>
<organism evidence="2 3">
    <name type="scientific">Salimicrobium halophilum</name>
    <dbReference type="NCBI Taxonomy" id="86666"/>
    <lineage>
        <taxon>Bacteria</taxon>
        <taxon>Bacillati</taxon>
        <taxon>Bacillota</taxon>
        <taxon>Bacilli</taxon>
        <taxon>Bacillales</taxon>
        <taxon>Bacillaceae</taxon>
        <taxon>Salimicrobium</taxon>
    </lineage>
</organism>
<feature type="transmembrane region" description="Helical" evidence="1">
    <location>
        <begin position="61"/>
        <end position="80"/>
    </location>
</feature>
<name>A0A1G8RD21_9BACI</name>
<reference evidence="3" key="1">
    <citation type="submission" date="2016-10" db="EMBL/GenBank/DDBJ databases">
        <authorList>
            <person name="Varghese N."/>
            <person name="Submissions S."/>
        </authorList>
    </citation>
    <scope>NUCLEOTIDE SEQUENCE [LARGE SCALE GENOMIC DNA]</scope>
    <source>
        <strain evidence="3">DSM 4771</strain>
    </source>
</reference>
<evidence type="ECO:0000313" key="2">
    <source>
        <dbReference type="EMBL" id="SDJ14866.1"/>
    </source>
</evidence>
<dbReference type="EMBL" id="FNEV01000002">
    <property type="protein sequence ID" value="SDJ14866.1"/>
    <property type="molecule type" value="Genomic_DNA"/>
</dbReference>
<feature type="transmembrane region" description="Helical" evidence="1">
    <location>
        <begin position="33"/>
        <end position="49"/>
    </location>
</feature>
<proteinExistence type="predicted"/>
<evidence type="ECO:0000256" key="1">
    <source>
        <dbReference type="SAM" id="Phobius"/>
    </source>
</evidence>
<sequence length="81" mass="9457">MNRVLRISSFLMLILSISFVILDVILNLIEMPYLIWLLGMLVYWFLLGYDDYFEEGNKMWGGVTMGLSTGCFFTILFLMLT</sequence>
<evidence type="ECO:0000313" key="3">
    <source>
        <dbReference type="Proteomes" id="UP000199225"/>
    </source>
</evidence>
<keyword evidence="3" id="KW-1185">Reference proteome</keyword>
<dbReference type="STRING" id="86666.SAMN04490247_0961"/>
<feature type="transmembrane region" description="Helical" evidence="1">
    <location>
        <begin position="6"/>
        <end position="26"/>
    </location>
</feature>
<accession>A0A1G8RD21</accession>
<gene>
    <name evidence="2" type="ORF">SAMN04490247_0961</name>
</gene>
<protein>
    <submittedName>
        <fullName evidence="2">Uncharacterized protein</fullName>
    </submittedName>
</protein>
<dbReference type="Proteomes" id="UP000199225">
    <property type="component" value="Unassembled WGS sequence"/>
</dbReference>
<dbReference type="AlphaFoldDB" id="A0A1G8RD21"/>
<keyword evidence="1" id="KW-0472">Membrane</keyword>
<keyword evidence="1" id="KW-1133">Transmembrane helix</keyword>